<dbReference type="Pfam" id="PF03860">
    <property type="entry name" value="Csp"/>
    <property type="match status" value="1"/>
</dbReference>
<proteinExistence type="predicted"/>
<evidence type="ECO:0000313" key="1">
    <source>
        <dbReference type="EMBL" id="CAG8436693.1"/>
    </source>
</evidence>
<dbReference type="Gene3D" id="1.20.1270.360">
    <property type="match status" value="1"/>
</dbReference>
<reference evidence="1" key="1">
    <citation type="submission" date="2021-06" db="EMBL/GenBank/DDBJ databases">
        <authorList>
            <person name="Kallberg Y."/>
            <person name="Tangrot J."/>
            <person name="Rosling A."/>
        </authorList>
    </citation>
    <scope>NUCLEOTIDE SEQUENCE</scope>
    <source>
        <strain evidence="1">AZ414A</strain>
    </source>
</reference>
<dbReference type="Proteomes" id="UP000789706">
    <property type="component" value="Unassembled WGS sequence"/>
</dbReference>
<organism evidence="1 2">
    <name type="scientific">Diversispora eburnea</name>
    <dbReference type="NCBI Taxonomy" id="1213867"/>
    <lineage>
        <taxon>Eukaryota</taxon>
        <taxon>Fungi</taxon>
        <taxon>Fungi incertae sedis</taxon>
        <taxon>Mucoromycota</taxon>
        <taxon>Glomeromycotina</taxon>
        <taxon>Glomeromycetes</taxon>
        <taxon>Diversisporales</taxon>
        <taxon>Diversisporaceae</taxon>
        <taxon>Diversispora</taxon>
    </lineage>
</organism>
<name>A0A9N8YLC7_9GLOM</name>
<dbReference type="EMBL" id="CAJVPK010000040">
    <property type="protein sequence ID" value="CAG8436693.1"/>
    <property type="molecule type" value="Genomic_DNA"/>
</dbReference>
<dbReference type="OrthoDB" id="2329962at2759"/>
<dbReference type="AlphaFoldDB" id="A0A9N8YLC7"/>
<keyword evidence="2" id="KW-1185">Reference proteome</keyword>
<sequence length="104" mass="11299">MAQTPKSNFQHMKDCMDSSAACLNCAEHANSEGCARTCRINAELASCTAKLISLNAPQVNTLVDLTIKSSQDCAEICIKHNNDHCQTCAHACQNLAENLRQCQT</sequence>
<accession>A0A9N8YLC7</accession>
<gene>
    <name evidence="1" type="ORF">DEBURN_LOCUS1054</name>
</gene>
<protein>
    <submittedName>
        <fullName evidence="1">9016_t:CDS:1</fullName>
    </submittedName>
</protein>
<comment type="caution">
    <text evidence="1">The sequence shown here is derived from an EMBL/GenBank/DDBJ whole genome shotgun (WGS) entry which is preliminary data.</text>
</comment>
<evidence type="ECO:0000313" key="2">
    <source>
        <dbReference type="Proteomes" id="UP000789706"/>
    </source>
</evidence>
<dbReference type="InterPro" id="IPR005560">
    <property type="entry name" value="Csp_YhjQ"/>
</dbReference>